<comment type="caution">
    <text evidence="1">The sequence shown here is derived from an EMBL/GenBank/DDBJ whole genome shotgun (WGS) entry which is preliminary data.</text>
</comment>
<sequence length="42" mass="4623">MEIHAAQPKKDDGELAEMGTKYFARDLLQITGMAIEIVSIGM</sequence>
<name>A0ABQ3DF62_9ACTN</name>
<evidence type="ECO:0000313" key="2">
    <source>
        <dbReference type="Proteomes" id="UP000653644"/>
    </source>
</evidence>
<evidence type="ECO:0000313" key="1">
    <source>
        <dbReference type="EMBL" id="GHA79121.1"/>
    </source>
</evidence>
<gene>
    <name evidence="1" type="ORF">GCM10010345_94920</name>
</gene>
<dbReference type="EMBL" id="BMVN01000165">
    <property type="protein sequence ID" value="GHA79121.1"/>
    <property type="molecule type" value="Genomic_DNA"/>
</dbReference>
<organism evidence="1 2">
    <name type="scientific">Streptomyces canarius</name>
    <dbReference type="NCBI Taxonomy" id="285453"/>
    <lineage>
        <taxon>Bacteria</taxon>
        <taxon>Bacillati</taxon>
        <taxon>Actinomycetota</taxon>
        <taxon>Actinomycetes</taxon>
        <taxon>Kitasatosporales</taxon>
        <taxon>Streptomycetaceae</taxon>
        <taxon>Streptomyces</taxon>
    </lineage>
</organism>
<accession>A0ABQ3DF62</accession>
<dbReference type="Proteomes" id="UP000653644">
    <property type="component" value="Unassembled WGS sequence"/>
</dbReference>
<keyword evidence="2" id="KW-1185">Reference proteome</keyword>
<reference evidence="2" key="1">
    <citation type="journal article" date="2019" name="Int. J. Syst. Evol. Microbiol.">
        <title>The Global Catalogue of Microorganisms (GCM) 10K type strain sequencing project: providing services to taxonomists for standard genome sequencing and annotation.</title>
        <authorList>
            <consortium name="The Broad Institute Genomics Platform"/>
            <consortium name="The Broad Institute Genome Sequencing Center for Infectious Disease"/>
            <person name="Wu L."/>
            <person name="Ma J."/>
        </authorList>
    </citation>
    <scope>NUCLEOTIDE SEQUENCE [LARGE SCALE GENOMIC DNA]</scope>
    <source>
        <strain evidence="2">JCM 4733</strain>
    </source>
</reference>
<proteinExistence type="predicted"/>
<protein>
    <submittedName>
        <fullName evidence="1">Uncharacterized protein</fullName>
    </submittedName>
</protein>